<organism evidence="1 2">
    <name type="scientific">Mesotoga infera</name>
    <dbReference type="NCBI Taxonomy" id="1236046"/>
    <lineage>
        <taxon>Bacteria</taxon>
        <taxon>Thermotogati</taxon>
        <taxon>Thermotogota</taxon>
        <taxon>Thermotogae</taxon>
        <taxon>Kosmotogales</taxon>
        <taxon>Kosmotogaceae</taxon>
        <taxon>Mesotoga</taxon>
    </lineage>
</organism>
<protein>
    <submittedName>
        <fullName evidence="1">Uncharacterized protein</fullName>
    </submittedName>
</protein>
<dbReference type="RefSeq" id="WP_169699613.1">
    <property type="nucleotide sequence ID" value="NZ_LS974202.1"/>
</dbReference>
<dbReference type="EMBL" id="LS974202">
    <property type="protein sequence ID" value="SSC13462.1"/>
    <property type="molecule type" value="Genomic_DNA"/>
</dbReference>
<sequence>MKRISTVALFIVLITNIFGVVFVDYILSLDTDPSLERIITSTGFQVSVTVIPLSALNGLEIGIENLIGLMIFKLPPELSRVDFEYISVSGKCKRGQPVEDSWADLFLIGEGLIVQTVRYNPLIVVSSGRLILALSAYIDTGSRYSLTLKHPSGSVSWEFDAGQKSVH</sequence>
<accession>A0A7Z7PPI7</accession>
<proteinExistence type="predicted"/>
<reference evidence="1 2" key="1">
    <citation type="submission" date="2017-01" db="EMBL/GenBank/DDBJ databases">
        <authorList>
            <person name="Erauso G."/>
        </authorList>
    </citation>
    <scope>NUCLEOTIDE SEQUENCE [LARGE SCALE GENOMIC DNA]</scope>
    <source>
        <strain evidence="1">MESINF1</strain>
    </source>
</reference>
<dbReference type="KEGG" id="minf:MESINF_2022"/>
<evidence type="ECO:0000313" key="1">
    <source>
        <dbReference type="EMBL" id="SSC13462.1"/>
    </source>
</evidence>
<dbReference type="Proteomes" id="UP000250796">
    <property type="component" value="Chromosome MESINF"/>
</dbReference>
<gene>
    <name evidence="1" type="ORF">MESINF_2022</name>
</gene>
<name>A0A7Z7PPI7_9BACT</name>
<keyword evidence="2" id="KW-1185">Reference proteome</keyword>
<dbReference type="AlphaFoldDB" id="A0A7Z7PPI7"/>
<evidence type="ECO:0000313" key="2">
    <source>
        <dbReference type="Proteomes" id="UP000250796"/>
    </source>
</evidence>